<evidence type="ECO:0000313" key="2">
    <source>
        <dbReference type="Proteomes" id="UP001367676"/>
    </source>
</evidence>
<dbReference type="AlphaFoldDB" id="A0AAN9TVG0"/>
<evidence type="ECO:0000313" key="1">
    <source>
        <dbReference type="EMBL" id="KAK7605036.1"/>
    </source>
</evidence>
<accession>A0AAN9TVG0</accession>
<dbReference type="EMBL" id="JBBCAQ010000003">
    <property type="protein sequence ID" value="KAK7605036.1"/>
    <property type="molecule type" value="Genomic_DNA"/>
</dbReference>
<keyword evidence="2" id="KW-1185">Reference proteome</keyword>
<sequence>MSKLQNIFSLIESSELDDNSLVEIPIAVTKLTSLQELLSIILHVLRFVSEATTNKNLRLLLPRSNKAQDSRVSLDTPKTIKF</sequence>
<dbReference type="Proteomes" id="UP001367676">
    <property type="component" value="Unassembled WGS sequence"/>
</dbReference>
<proteinExistence type="predicted"/>
<gene>
    <name evidence="1" type="ORF">V9T40_006222</name>
</gene>
<comment type="caution">
    <text evidence="1">The sequence shown here is derived from an EMBL/GenBank/DDBJ whole genome shotgun (WGS) entry which is preliminary data.</text>
</comment>
<name>A0AAN9TVG0_9HEMI</name>
<protein>
    <submittedName>
        <fullName evidence="1">Uncharacterized protein</fullName>
    </submittedName>
</protein>
<reference evidence="1 2" key="1">
    <citation type="submission" date="2024-03" db="EMBL/GenBank/DDBJ databases">
        <title>Adaptation during the transition from Ophiocordyceps entomopathogen to insect associate is accompanied by gene loss and intensified selection.</title>
        <authorList>
            <person name="Ward C.M."/>
            <person name="Onetto C.A."/>
            <person name="Borneman A.R."/>
        </authorList>
    </citation>
    <scope>NUCLEOTIDE SEQUENCE [LARGE SCALE GENOMIC DNA]</scope>
    <source>
        <strain evidence="1">AWRI1</strain>
        <tissue evidence="1">Single Adult Female</tissue>
    </source>
</reference>
<organism evidence="1 2">
    <name type="scientific">Parthenolecanium corni</name>
    <dbReference type="NCBI Taxonomy" id="536013"/>
    <lineage>
        <taxon>Eukaryota</taxon>
        <taxon>Metazoa</taxon>
        <taxon>Ecdysozoa</taxon>
        <taxon>Arthropoda</taxon>
        <taxon>Hexapoda</taxon>
        <taxon>Insecta</taxon>
        <taxon>Pterygota</taxon>
        <taxon>Neoptera</taxon>
        <taxon>Paraneoptera</taxon>
        <taxon>Hemiptera</taxon>
        <taxon>Sternorrhyncha</taxon>
        <taxon>Coccoidea</taxon>
        <taxon>Coccidae</taxon>
        <taxon>Parthenolecanium</taxon>
    </lineage>
</organism>